<proteinExistence type="predicted"/>
<protein>
    <submittedName>
        <fullName evidence="1">Uncharacterized protein</fullName>
    </submittedName>
</protein>
<name>A0A640MMS8_BACAN</name>
<reference evidence="1" key="2">
    <citation type="submission" date="2019-12" db="EMBL/GenBank/DDBJ databases">
        <authorList>
            <person name="Hoang T.H.H."/>
            <person name="Okutani A."/>
        </authorList>
    </citation>
    <scope>NUCLEOTIDE SEQUENCE</scope>
    <source>
        <strain evidence="1">QuyetLC</strain>
    </source>
</reference>
<evidence type="ECO:0000313" key="1">
    <source>
        <dbReference type="EMBL" id="GEU13558.1"/>
    </source>
</evidence>
<comment type="caution">
    <text evidence="1">The sequence shown here is derived from an EMBL/GenBank/DDBJ whole genome shotgun (WGS) entry which is preliminary data.</text>
</comment>
<dbReference type="EMBL" id="BLEY01000024">
    <property type="protein sequence ID" value="GEU13558.1"/>
    <property type="molecule type" value="Genomic_DNA"/>
</dbReference>
<organism evidence="1">
    <name type="scientific">Bacillus anthracis</name>
    <name type="common">anthrax bacterium</name>
    <dbReference type="NCBI Taxonomy" id="1392"/>
    <lineage>
        <taxon>Bacteria</taxon>
        <taxon>Bacillati</taxon>
        <taxon>Bacillota</taxon>
        <taxon>Bacilli</taxon>
        <taxon>Bacillales</taxon>
        <taxon>Bacillaceae</taxon>
        <taxon>Bacillus</taxon>
        <taxon>Bacillus cereus group</taxon>
    </lineage>
</organism>
<dbReference type="AlphaFoldDB" id="A0A640MMS8"/>
<sequence>MSNLWKNVSKEITRREQKLSLSALSISSEFQELFELSPSTLLDFQQVKKWRQKKIPRKKGFPTEKNYETHQQFYERYKKEFQATIDPRRSLDKMP</sequence>
<gene>
    <name evidence="1" type="ORF">QuyetLC_24880</name>
</gene>
<accession>A0A640MMS8</accession>
<reference evidence="1" key="1">
    <citation type="submission" date="2019-12" db="EMBL/GenBank/DDBJ databases">
        <title>Epidemiological and comparative genomic analysis of Bacillus anthracis isolated from northern Vietnam.</title>
        <authorList>
            <person name="Hoang T.T.H."/>
            <person name="Dang D.A."/>
            <person name="Pham M.H."/>
            <person name="Luong M.H."/>
            <person name="Tran N.D."/>
            <person name="Nguyen T.H."/>
            <person name="Nguyen T.T."/>
            <person name="Inoue S."/>
            <person name="Morikawa S."/>
            <person name="Okutani A."/>
        </authorList>
    </citation>
    <scope>NUCLEOTIDE SEQUENCE</scope>
    <source>
        <strain evidence="1">QuyetLC</strain>
    </source>
</reference>